<name>A0A074WKB7_9PEZI</name>
<reference evidence="2 3" key="1">
    <citation type="journal article" date="2014" name="BMC Genomics">
        <title>Genome sequencing of four Aureobasidium pullulans varieties: biotechnological potential, stress tolerance, and description of new species.</title>
        <authorList>
            <person name="Gostin Ar C."/>
            <person name="Ohm R.A."/>
            <person name="Kogej T."/>
            <person name="Sonjak S."/>
            <person name="Turk M."/>
            <person name="Zajc J."/>
            <person name="Zalar P."/>
            <person name="Grube M."/>
            <person name="Sun H."/>
            <person name="Han J."/>
            <person name="Sharma A."/>
            <person name="Chiniquy J."/>
            <person name="Ngan C.Y."/>
            <person name="Lipzen A."/>
            <person name="Barry K."/>
            <person name="Grigoriev I.V."/>
            <person name="Gunde-Cimerman N."/>
        </authorList>
    </citation>
    <scope>NUCLEOTIDE SEQUENCE [LARGE SCALE GENOMIC DNA]</scope>
    <source>
        <strain evidence="2 3">CBS 147.97</strain>
    </source>
</reference>
<feature type="region of interest" description="Disordered" evidence="1">
    <location>
        <begin position="48"/>
        <end position="158"/>
    </location>
</feature>
<accession>A0A074WKB7</accession>
<proteinExistence type="predicted"/>
<keyword evidence="3" id="KW-1185">Reference proteome</keyword>
<sequence length="347" mass="38583">MSCKENTPINNTTKETTIPVIDTSHGDRSSADRVGNTLANLMGPLTSWLTNASSPRPVSAKGRHSTEVTPRRDEETASNPQNHKLDPETSNQDDQPIQSDEELSEVSSAYVASDEGDDDYEFTYEDDDDDLPIDSDPFFGDTPTKLRRPRQSDQPTEEQLEAIRKVLEEDKAKEASKMASIRKNNPPDLIVVPHPLLKDQNDNATEMLMSIRSSFGGDVFHIIGLNEPLLEMKLKFLQDFDLPLEELHELEFLCGYYVIQDDDTVQKLEIGTESIIYCQKIEAMRYDLSPEPAAIPELVPCVYGEEADALNSASVHEEEAMRQTPQTGEGVDAATSTGMHGSRLALI</sequence>
<organism evidence="2 3">
    <name type="scientific">Aureobasidium namibiae CBS 147.97</name>
    <dbReference type="NCBI Taxonomy" id="1043004"/>
    <lineage>
        <taxon>Eukaryota</taxon>
        <taxon>Fungi</taxon>
        <taxon>Dikarya</taxon>
        <taxon>Ascomycota</taxon>
        <taxon>Pezizomycotina</taxon>
        <taxon>Dothideomycetes</taxon>
        <taxon>Dothideomycetidae</taxon>
        <taxon>Dothideales</taxon>
        <taxon>Saccotheciaceae</taxon>
        <taxon>Aureobasidium</taxon>
    </lineage>
</organism>
<dbReference type="EMBL" id="KL584709">
    <property type="protein sequence ID" value="KEQ73523.1"/>
    <property type="molecule type" value="Genomic_DNA"/>
</dbReference>
<feature type="region of interest" description="Disordered" evidence="1">
    <location>
        <begin position="1"/>
        <end position="34"/>
    </location>
</feature>
<feature type="compositionally biased region" description="Polar residues" evidence="1">
    <location>
        <begin position="1"/>
        <end position="16"/>
    </location>
</feature>
<feature type="compositionally biased region" description="Acidic residues" evidence="1">
    <location>
        <begin position="114"/>
        <end position="133"/>
    </location>
</feature>
<evidence type="ECO:0000313" key="3">
    <source>
        <dbReference type="Proteomes" id="UP000027730"/>
    </source>
</evidence>
<protein>
    <submittedName>
        <fullName evidence="2">Uncharacterized protein</fullName>
    </submittedName>
</protein>
<dbReference type="Proteomes" id="UP000027730">
    <property type="component" value="Unassembled WGS sequence"/>
</dbReference>
<gene>
    <name evidence="2" type="ORF">M436DRAFT_81899</name>
</gene>
<dbReference type="AlphaFoldDB" id="A0A074WKB7"/>
<dbReference type="RefSeq" id="XP_013427798.1">
    <property type="nucleotide sequence ID" value="XM_013572344.1"/>
</dbReference>
<feature type="compositionally biased region" description="Basic and acidic residues" evidence="1">
    <location>
        <begin position="64"/>
        <end position="75"/>
    </location>
</feature>
<feature type="compositionally biased region" description="Polar residues" evidence="1">
    <location>
        <begin position="77"/>
        <end position="98"/>
    </location>
</feature>
<evidence type="ECO:0000313" key="2">
    <source>
        <dbReference type="EMBL" id="KEQ73523.1"/>
    </source>
</evidence>
<dbReference type="OrthoDB" id="3944363at2759"/>
<feature type="region of interest" description="Disordered" evidence="1">
    <location>
        <begin position="315"/>
        <end position="347"/>
    </location>
</feature>
<evidence type="ECO:0000256" key="1">
    <source>
        <dbReference type="SAM" id="MobiDB-lite"/>
    </source>
</evidence>
<dbReference type="HOGENOM" id="CLU_882727_0_0_1"/>
<dbReference type="GeneID" id="25416879"/>